<feature type="compositionally biased region" description="Low complexity" evidence="1">
    <location>
        <begin position="255"/>
        <end position="264"/>
    </location>
</feature>
<sequence>MKTFLTNLLLLTGSFAVAQQEKPVAGPRQARPNIILIYTDDQRFDALSVVQKEQGDKARFPWFTTPNLDRLASEGVRFRNAFVINSLCSPSRSTMLNGRYNHLNGIANNHTGLTDTTVTYATELHKAGYRTAFFGKWHMGKETGKRPGFEYSASFVGQGQYFDCPIEINGKPEPSTGWVDDVSTTNAIDYIRQHKGETFLVTLAFKSGHGPFQPPIRHKDTFADVKLTKPATENLDSPYKGQIETPRRQNGNGGQNAAQNTNTGKSWTENNEQKIRNYFGAIKGVDENVGRVLRTLDSLKLDENTVVIFSSDNGFFFGEHGLGDKRAAYEESIRIPLLVRYPARFPKGKKIDKIVLNLDNAPTLLDLAGIQAPASFQGKSWVPLIEEKAKDWRTSFLYEYFYETPFNTPTIKAIRTETGKLIQYPGEEGWSELYDLSKDPNETTNLYQSAGGEKLKKQLLGELSKQEKATGYVNPDYADARPVDEKGQYKRPVKEVIP</sequence>
<proteinExistence type="predicted"/>
<dbReference type="Gene3D" id="3.40.720.10">
    <property type="entry name" value="Alkaline Phosphatase, subunit A"/>
    <property type="match status" value="1"/>
</dbReference>
<dbReference type="InterPro" id="IPR017850">
    <property type="entry name" value="Alkaline_phosphatase_core_sf"/>
</dbReference>
<dbReference type="PANTHER" id="PTHR43108:SF6">
    <property type="entry name" value="N-SULPHOGLUCOSAMINE SULPHOHYDROLASE"/>
    <property type="match status" value="1"/>
</dbReference>
<dbReference type="RefSeq" id="WP_188937653.1">
    <property type="nucleotide sequence ID" value="NZ_BMIA01000004.1"/>
</dbReference>
<feature type="region of interest" description="Disordered" evidence="1">
    <location>
        <begin position="233"/>
        <end position="269"/>
    </location>
</feature>
<evidence type="ECO:0000313" key="4">
    <source>
        <dbReference type="EMBL" id="GGH48926.1"/>
    </source>
</evidence>
<dbReference type="PANTHER" id="PTHR43108">
    <property type="entry name" value="N-ACETYLGLUCOSAMINE-6-SULFATASE FAMILY MEMBER"/>
    <property type="match status" value="1"/>
</dbReference>
<dbReference type="EMBL" id="BMIA01000004">
    <property type="protein sequence ID" value="GGH48926.1"/>
    <property type="molecule type" value="Genomic_DNA"/>
</dbReference>
<feature type="chain" id="PRO_5046069713" evidence="2">
    <location>
        <begin position="19"/>
        <end position="498"/>
    </location>
</feature>
<dbReference type="SUPFAM" id="SSF53649">
    <property type="entry name" value="Alkaline phosphatase-like"/>
    <property type="match status" value="1"/>
</dbReference>
<feature type="compositionally biased region" description="Basic and acidic residues" evidence="1">
    <location>
        <begin position="478"/>
        <end position="498"/>
    </location>
</feature>
<dbReference type="CDD" id="cd16031">
    <property type="entry name" value="G6S_like"/>
    <property type="match status" value="1"/>
</dbReference>
<comment type="caution">
    <text evidence="4">The sequence shown here is derived from an EMBL/GenBank/DDBJ whole genome shotgun (WGS) entry which is preliminary data.</text>
</comment>
<evidence type="ECO:0000259" key="3">
    <source>
        <dbReference type="Pfam" id="PF00884"/>
    </source>
</evidence>
<feature type="signal peptide" evidence="2">
    <location>
        <begin position="1"/>
        <end position="18"/>
    </location>
</feature>
<dbReference type="Pfam" id="PF00884">
    <property type="entry name" value="Sulfatase"/>
    <property type="match status" value="1"/>
</dbReference>
<dbReference type="InterPro" id="IPR000917">
    <property type="entry name" value="Sulfatase_N"/>
</dbReference>
<keyword evidence="5" id="KW-1185">Reference proteome</keyword>
<keyword evidence="2" id="KW-0732">Signal</keyword>
<name>A0ABQ1Z3L7_9BACT</name>
<evidence type="ECO:0000256" key="1">
    <source>
        <dbReference type="SAM" id="MobiDB-lite"/>
    </source>
</evidence>
<reference evidence="5" key="1">
    <citation type="journal article" date="2019" name="Int. J. Syst. Evol. Microbiol.">
        <title>The Global Catalogue of Microorganisms (GCM) 10K type strain sequencing project: providing services to taxonomists for standard genome sequencing and annotation.</title>
        <authorList>
            <consortium name="The Broad Institute Genomics Platform"/>
            <consortium name="The Broad Institute Genome Sequencing Center for Infectious Disease"/>
            <person name="Wu L."/>
            <person name="Ma J."/>
        </authorList>
    </citation>
    <scope>NUCLEOTIDE SEQUENCE [LARGE SCALE GENOMIC DNA]</scope>
    <source>
        <strain evidence="5">CGMCC 1.15288</strain>
    </source>
</reference>
<organism evidence="4 5">
    <name type="scientific">Dyadobacter endophyticus</name>
    <dbReference type="NCBI Taxonomy" id="1749036"/>
    <lineage>
        <taxon>Bacteria</taxon>
        <taxon>Pseudomonadati</taxon>
        <taxon>Bacteroidota</taxon>
        <taxon>Cytophagia</taxon>
        <taxon>Cytophagales</taxon>
        <taxon>Spirosomataceae</taxon>
        <taxon>Dyadobacter</taxon>
    </lineage>
</organism>
<feature type="region of interest" description="Disordered" evidence="1">
    <location>
        <begin position="473"/>
        <end position="498"/>
    </location>
</feature>
<feature type="domain" description="Sulfatase N-terminal" evidence="3">
    <location>
        <begin position="32"/>
        <end position="370"/>
    </location>
</feature>
<evidence type="ECO:0000313" key="5">
    <source>
        <dbReference type="Proteomes" id="UP000600214"/>
    </source>
</evidence>
<gene>
    <name evidence="4" type="ORF">GCM10007423_50510</name>
</gene>
<evidence type="ECO:0000256" key="2">
    <source>
        <dbReference type="SAM" id="SignalP"/>
    </source>
</evidence>
<protein>
    <submittedName>
        <fullName evidence="4">Acetylglucosamine-6-sulfatase</fullName>
    </submittedName>
</protein>
<dbReference type="Proteomes" id="UP000600214">
    <property type="component" value="Unassembled WGS sequence"/>
</dbReference>
<accession>A0ABQ1Z3L7</accession>